<protein>
    <recommendedName>
        <fullName evidence="4">Outer membrane protein beta-barrel domain-containing protein</fullName>
    </recommendedName>
</protein>
<evidence type="ECO:0000313" key="3">
    <source>
        <dbReference type="Proteomes" id="UP000249169"/>
    </source>
</evidence>
<accession>A0A328C5Y6</accession>
<keyword evidence="3" id="KW-1185">Reference proteome</keyword>
<comment type="caution">
    <text evidence="2">The sequence shown here is derived from an EMBL/GenBank/DDBJ whole genome shotgun (WGS) entry which is preliminary data.</text>
</comment>
<proteinExistence type="predicted"/>
<dbReference type="EMBL" id="QHKO01000005">
    <property type="protein sequence ID" value="RAL21617.1"/>
    <property type="molecule type" value="Genomic_DNA"/>
</dbReference>
<dbReference type="Proteomes" id="UP000249169">
    <property type="component" value="Unassembled WGS sequence"/>
</dbReference>
<dbReference type="PROSITE" id="PS51257">
    <property type="entry name" value="PROKAR_LIPOPROTEIN"/>
    <property type="match status" value="1"/>
</dbReference>
<feature type="signal peptide" evidence="1">
    <location>
        <begin position="1"/>
        <end position="25"/>
    </location>
</feature>
<evidence type="ECO:0000313" key="2">
    <source>
        <dbReference type="EMBL" id="RAL21617.1"/>
    </source>
</evidence>
<sequence length="409" mass="43105">MNLSRPMQILGLLLALLLFVGCETPSDPVAQGTLCTPPTGDCPSAVSLQRIGVGRNALEFEVRAPADEDLELTLEVSTPEDSGLPLPEDLPRREGRVVLAERSYMLGAGERLVERIEPFELTVTPTLLITAEANASAQINYLLVAEPLECIDDGDCPRRETCEPTYGRCANCLSDGDCQASQTCDRRSGRCFPETQSGCQLAPSPGHAPPLWPLGLLLLGAVLRARRASPARAASLSAVILFASTFLATSTAHAAPGASLSVGAGGRLMVGSFAEGARPGWGLALNQEFRWRHAGMSLQLISGNHTTHNDSPPFEAPAHSYGVSAGPRAYLPLGPIEAQAGVDYMWVGLAGTGLVQNTGLDRTFHALGGTAGARFSLGSFHLIGRATYHHLFDAPGGLIGLDVMVGMGF</sequence>
<reference evidence="2 3" key="1">
    <citation type="submission" date="2018-05" db="EMBL/GenBank/DDBJ databases">
        <title>Lujinxingia marina gen. nov. sp. nov., a new facultative anaerobic member of the class Deltaproteobacteria, and proposal of Lujinxingaceae fam. nov.</title>
        <authorList>
            <person name="Li C.-M."/>
        </authorList>
    </citation>
    <scope>NUCLEOTIDE SEQUENCE [LARGE SCALE GENOMIC DNA]</scope>
    <source>
        <strain evidence="2 3">B210</strain>
    </source>
</reference>
<dbReference type="OrthoDB" id="5495431at2"/>
<name>A0A328C5Y6_9DELT</name>
<gene>
    <name evidence="2" type="ORF">DL240_12225</name>
</gene>
<dbReference type="AlphaFoldDB" id="A0A328C5Y6"/>
<keyword evidence="1" id="KW-0732">Signal</keyword>
<evidence type="ECO:0008006" key="4">
    <source>
        <dbReference type="Google" id="ProtNLM"/>
    </source>
</evidence>
<dbReference type="RefSeq" id="WP_111730182.1">
    <property type="nucleotide sequence ID" value="NZ_QHKO01000005.1"/>
</dbReference>
<organism evidence="2 3">
    <name type="scientific">Lujinxingia litoralis</name>
    <dbReference type="NCBI Taxonomy" id="2211119"/>
    <lineage>
        <taxon>Bacteria</taxon>
        <taxon>Deltaproteobacteria</taxon>
        <taxon>Bradymonadales</taxon>
        <taxon>Lujinxingiaceae</taxon>
        <taxon>Lujinxingia</taxon>
    </lineage>
</organism>
<feature type="chain" id="PRO_5016252980" description="Outer membrane protein beta-barrel domain-containing protein" evidence="1">
    <location>
        <begin position="26"/>
        <end position="409"/>
    </location>
</feature>
<evidence type="ECO:0000256" key="1">
    <source>
        <dbReference type="SAM" id="SignalP"/>
    </source>
</evidence>